<evidence type="ECO:0000313" key="8">
    <source>
        <dbReference type="RefSeq" id="XP_021853498.1"/>
    </source>
</evidence>
<sequence>MMDSNQSPRQNSTIKNFISKHLLLLILLPFSVFLLTFIFQWRGGSMDPLTRLSLDRSLICSSPAQAKSNTSSSDELTVNASHVTPHFGSFMFNSNNSVLTPKVCITSTTAAGLEDILSWIFFHKVVGISNFFLFVEGKAATPNVTIVLESLPGVKVIPRTIQLEKQQAKSRIWNETWLSGAFHKPCNGALFVKQTLNMEMAIVMAREAGMDWIFHVDTDELLHPAGTRNYTITELLAKVPTDVDAIVLTNYESAVERDDIKKPFVEVTLFKKNFGHLPNDTNFKLYKMATRGNPNYFLTYGNGKSAARIQDHLRPNGAHRWYNYVKEPKEIQLDEAAILHYTYARFSDLTSRRDRCKCQPTQEDVKRCFWLEFDRSAFIVASTETQEGMLRWYQDHVVWDNEKNNLKFLKYGVFTRIYTPMVIIQKIKESGVFASVISKARVTSP</sequence>
<reference evidence="7" key="1">
    <citation type="journal article" date="2021" name="Nat. Commun.">
        <title>Genomic analyses provide insights into spinach domestication and the genetic basis of agronomic traits.</title>
        <authorList>
            <person name="Cai X."/>
            <person name="Sun X."/>
            <person name="Xu C."/>
            <person name="Sun H."/>
            <person name="Wang X."/>
            <person name="Ge C."/>
            <person name="Zhang Z."/>
            <person name="Wang Q."/>
            <person name="Fei Z."/>
            <person name="Jiao C."/>
            <person name="Wang Q."/>
        </authorList>
    </citation>
    <scope>NUCLEOTIDE SEQUENCE [LARGE SCALE GENOMIC DNA]</scope>
    <source>
        <strain evidence="7">cv. Varoflay</strain>
    </source>
</reference>
<evidence type="ECO:0000313" key="7">
    <source>
        <dbReference type="Proteomes" id="UP000813463"/>
    </source>
</evidence>
<evidence type="ECO:0000256" key="3">
    <source>
        <dbReference type="ARBA" id="ARBA00022676"/>
    </source>
</evidence>
<accession>A0A9R0IQ52</accession>
<dbReference type="InterPro" id="IPR044224">
    <property type="entry name" value="KOBITO1-like"/>
</dbReference>
<dbReference type="Proteomes" id="UP000813463">
    <property type="component" value="Chromosome 1"/>
</dbReference>
<dbReference type="GO" id="GO:0016020">
    <property type="term" value="C:membrane"/>
    <property type="evidence" value="ECO:0007669"/>
    <property type="project" value="UniProtKB-SubCell"/>
</dbReference>
<dbReference type="PANTHER" id="PTHR46701:SF7">
    <property type="entry name" value="GLYCOSYLTRANSFERASE-LIKE KOBITO 1"/>
    <property type="match status" value="1"/>
</dbReference>
<dbReference type="GO" id="GO:0030244">
    <property type="term" value="P:cellulose biosynthetic process"/>
    <property type="evidence" value="ECO:0007669"/>
    <property type="project" value="InterPro"/>
</dbReference>
<dbReference type="InterPro" id="IPR008166">
    <property type="entry name" value="Glyco_transf_92"/>
</dbReference>
<dbReference type="AlphaFoldDB" id="A0A9R0IQ52"/>
<dbReference type="EC" id="2.4.1.-" evidence="6"/>
<dbReference type="GO" id="GO:0009737">
    <property type="term" value="P:response to abscisic acid"/>
    <property type="evidence" value="ECO:0007669"/>
    <property type="project" value="InterPro"/>
</dbReference>
<comment type="subcellular location">
    <subcellularLocation>
        <location evidence="1">Membrane</location>
    </subcellularLocation>
</comment>
<keyword evidence="6" id="KW-1133">Transmembrane helix</keyword>
<keyword evidence="5 6" id="KW-0472">Membrane</keyword>
<dbReference type="GO" id="GO:0016757">
    <property type="term" value="F:glycosyltransferase activity"/>
    <property type="evidence" value="ECO:0007669"/>
    <property type="project" value="UniProtKB-UniRule"/>
</dbReference>
<dbReference type="Pfam" id="PF01697">
    <property type="entry name" value="Glyco_transf_92"/>
    <property type="match status" value="1"/>
</dbReference>
<gene>
    <name evidence="8" type="primary">LOC110792984</name>
</gene>
<evidence type="ECO:0000256" key="4">
    <source>
        <dbReference type="ARBA" id="ARBA00022679"/>
    </source>
</evidence>
<proteinExistence type="inferred from homology"/>
<keyword evidence="7" id="KW-1185">Reference proteome</keyword>
<name>A0A9R0IQ52_SPIOL</name>
<dbReference type="GeneID" id="110792984"/>
<evidence type="ECO:0000256" key="6">
    <source>
        <dbReference type="RuleBase" id="RU366017"/>
    </source>
</evidence>
<protein>
    <recommendedName>
        <fullName evidence="6">Glycosyltransferase family 92 protein</fullName>
        <ecNumber evidence="6">2.4.1.-</ecNumber>
    </recommendedName>
</protein>
<dbReference type="KEGG" id="soe:110792984"/>
<organism evidence="7 8">
    <name type="scientific">Spinacia oleracea</name>
    <name type="common">Spinach</name>
    <dbReference type="NCBI Taxonomy" id="3562"/>
    <lineage>
        <taxon>Eukaryota</taxon>
        <taxon>Viridiplantae</taxon>
        <taxon>Streptophyta</taxon>
        <taxon>Embryophyta</taxon>
        <taxon>Tracheophyta</taxon>
        <taxon>Spermatophyta</taxon>
        <taxon>Magnoliopsida</taxon>
        <taxon>eudicotyledons</taxon>
        <taxon>Gunneridae</taxon>
        <taxon>Pentapetalae</taxon>
        <taxon>Caryophyllales</taxon>
        <taxon>Chenopodiaceae</taxon>
        <taxon>Chenopodioideae</taxon>
        <taxon>Anserineae</taxon>
        <taxon>Spinacia</taxon>
    </lineage>
</organism>
<dbReference type="PANTHER" id="PTHR46701">
    <property type="entry name" value="GLYCOSYLTRANSFERASE-LIKE KOBITO 1"/>
    <property type="match status" value="1"/>
</dbReference>
<comment type="similarity">
    <text evidence="2 6">Belongs to the glycosyltransferase 92 family.</text>
</comment>
<keyword evidence="6" id="KW-0812">Transmembrane</keyword>
<reference evidence="8" key="2">
    <citation type="submission" date="2025-08" db="UniProtKB">
        <authorList>
            <consortium name="RefSeq"/>
        </authorList>
    </citation>
    <scope>IDENTIFICATION</scope>
    <source>
        <tissue evidence="8">Leaf</tissue>
    </source>
</reference>
<dbReference type="RefSeq" id="XP_021853498.1">
    <property type="nucleotide sequence ID" value="XM_021997806.2"/>
</dbReference>
<evidence type="ECO:0000256" key="1">
    <source>
        <dbReference type="ARBA" id="ARBA00004370"/>
    </source>
</evidence>
<keyword evidence="4 6" id="KW-0808">Transferase</keyword>
<keyword evidence="3 6" id="KW-0328">Glycosyltransferase</keyword>
<evidence type="ECO:0000256" key="5">
    <source>
        <dbReference type="ARBA" id="ARBA00023136"/>
    </source>
</evidence>
<feature type="transmembrane region" description="Helical" evidence="6">
    <location>
        <begin position="21"/>
        <end position="41"/>
    </location>
</feature>
<evidence type="ECO:0000256" key="2">
    <source>
        <dbReference type="ARBA" id="ARBA00007647"/>
    </source>
</evidence>
<dbReference type="OrthoDB" id="433309at2759"/>